<sequence>MTTTATPVPVPSDRGARTGHAQQDRSPSTPARRRRRALDWSLTGRIAILVLAAALTLGPVLWTLSTSLRPPADSLKLPPSFIPWNPDFSSYAQVFKQVDMGLLVLNSALVTGLIAIGQMFSAALAGYAFAFLKFRGKGALFSLVLATMMVPVQVTIVPVFMLIRGMGLSDTLLALILPAIPTAFGTFLMRQYFLGLPAELAEAAAIDGASPFRIFRSVYAPLAMPGLAIVGILAFNFHWNEFFRPLILTISEQNFTLPLGLVSLQGNMGTGSISVVLAGVVLSMIPALIVFLIGQRTLRDGLTAGAGK</sequence>
<keyword evidence="5 7" id="KW-1133">Transmembrane helix</keyword>
<keyword evidence="2 7" id="KW-0813">Transport</keyword>
<evidence type="ECO:0000256" key="8">
    <source>
        <dbReference type="SAM" id="MobiDB-lite"/>
    </source>
</evidence>
<feature type="transmembrane region" description="Helical" evidence="7">
    <location>
        <begin position="108"/>
        <end position="132"/>
    </location>
</feature>
<feature type="transmembrane region" description="Helical" evidence="7">
    <location>
        <begin position="273"/>
        <end position="293"/>
    </location>
</feature>
<dbReference type="RefSeq" id="WP_229230030.1">
    <property type="nucleotide sequence ID" value="NZ_AP024525.1"/>
</dbReference>
<dbReference type="PANTHER" id="PTHR43744">
    <property type="entry name" value="ABC TRANSPORTER PERMEASE PROTEIN MG189-RELATED-RELATED"/>
    <property type="match status" value="1"/>
</dbReference>
<evidence type="ECO:0000256" key="4">
    <source>
        <dbReference type="ARBA" id="ARBA00022692"/>
    </source>
</evidence>
<dbReference type="CDD" id="cd06261">
    <property type="entry name" value="TM_PBP2"/>
    <property type="match status" value="1"/>
</dbReference>
<evidence type="ECO:0000256" key="2">
    <source>
        <dbReference type="ARBA" id="ARBA00022448"/>
    </source>
</evidence>
<feature type="transmembrane region" description="Helical" evidence="7">
    <location>
        <begin position="218"/>
        <end position="239"/>
    </location>
</feature>
<proteinExistence type="inferred from homology"/>
<dbReference type="SUPFAM" id="SSF161098">
    <property type="entry name" value="MetI-like"/>
    <property type="match status" value="1"/>
</dbReference>
<keyword evidence="3" id="KW-1003">Cell membrane</keyword>
<evidence type="ECO:0000259" key="9">
    <source>
        <dbReference type="PROSITE" id="PS50928"/>
    </source>
</evidence>
<comment type="similarity">
    <text evidence="7">Belongs to the binding-protein-dependent transport system permease family.</text>
</comment>
<evidence type="ECO:0000256" key="1">
    <source>
        <dbReference type="ARBA" id="ARBA00004651"/>
    </source>
</evidence>
<name>A0ABM7PYE2_SINCY</name>
<evidence type="ECO:0000256" key="7">
    <source>
        <dbReference type="RuleBase" id="RU363032"/>
    </source>
</evidence>
<reference evidence="10 11" key="1">
    <citation type="journal article" date="2021" name="J. Biosci. Bioeng.">
        <title>Identification and characterization of a chc gene cluster responsible for the aromatization pathway of cyclohexanecarboxylate degradation in Sinomonas cyclohexanicum ATCC 51369.</title>
        <authorList>
            <person name="Yamamoto T."/>
            <person name="Hasegawa Y."/>
            <person name="Lau P.C.K."/>
            <person name="Iwaki H."/>
        </authorList>
    </citation>
    <scope>NUCLEOTIDE SEQUENCE [LARGE SCALE GENOMIC DNA]</scope>
    <source>
        <strain evidence="10 11">ATCC 51369</strain>
    </source>
</reference>
<feature type="transmembrane region" description="Helical" evidence="7">
    <location>
        <begin position="42"/>
        <end position="62"/>
    </location>
</feature>
<evidence type="ECO:0000313" key="10">
    <source>
        <dbReference type="EMBL" id="BCT77316.1"/>
    </source>
</evidence>
<feature type="transmembrane region" description="Helical" evidence="7">
    <location>
        <begin position="172"/>
        <end position="189"/>
    </location>
</feature>
<feature type="domain" description="ABC transmembrane type-1" evidence="9">
    <location>
        <begin position="104"/>
        <end position="294"/>
    </location>
</feature>
<evidence type="ECO:0000256" key="3">
    <source>
        <dbReference type="ARBA" id="ARBA00022475"/>
    </source>
</evidence>
<accession>A0ABM7PYE2</accession>
<keyword evidence="4 7" id="KW-0812">Transmembrane</keyword>
<dbReference type="PANTHER" id="PTHR43744:SF8">
    <property type="entry name" value="SN-GLYCEROL-3-PHOSPHATE TRANSPORT SYSTEM PERMEASE PROTEIN UGPE"/>
    <property type="match status" value="1"/>
</dbReference>
<dbReference type="EMBL" id="AP024525">
    <property type="protein sequence ID" value="BCT77316.1"/>
    <property type="molecule type" value="Genomic_DNA"/>
</dbReference>
<dbReference type="Gene3D" id="1.10.3720.10">
    <property type="entry name" value="MetI-like"/>
    <property type="match status" value="1"/>
</dbReference>
<feature type="transmembrane region" description="Helical" evidence="7">
    <location>
        <begin position="139"/>
        <end position="160"/>
    </location>
</feature>
<protein>
    <submittedName>
        <fullName evidence="10">Sugar ABC transporter permease</fullName>
    </submittedName>
</protein>
<dbReference type="Pfam" id="PF00528">
    <property type="entry name" value="BPD_transp_1"/>
    <property type="match status" value="1"/>
</dbReference>
<feature type="region of interest" description="Disordered" evidence="8">
    <location>
        <begin position="1"/>
        <end position="35"/>
    </location>
</feature>
<keyword evidence="11" id="KW-1185">Reference proteome</keyword>
<evidence type="ECO:0000256" key="5">
    <source>
        <dbReference type="ARBA" id="ARBA00022989"/>
    </source>
</evidence>
<gene>
    <name evidence="10" type="ORF">SCMU_31580</name>
</gene>
<dbReference type="InterPro" id="IPR000515">
    <property type="entry name" value="MetI-like"/>
</dbReference>
<organism evidence="10 11">
    <name type="scientific">Sinomonas cyclohexanicum</name>
    <name type="common">Corynebacterium cyclohexanicum</name>
    <dbReference type="NCBI Taxonomy" id="322009"/>
    <lineage>
        <taxon>Bacteria</taxon>
        <taxon>Bacillati</taxon>
        <taxon>Actinomycetota</taxon>
        <taxon>Actinomycetes</taxon>
        <taxon>Micrococcales</taxon>
        <taxon>Micrococcaceae</taxon>
        <taxon>Sinomonas</taxon>
    </lineage>
</organism>
<comment type="subcellular location">
    <subcellularLocation>
        <location evidence="1 7">Cell membrane</location>
        <topology evidence="1 7">Multi-pass membrane protein</topology>
    </subcellularLocation>
</comment>
<keyword evidence="6 7" id="KW-0472">Membrane</keyword>
<dbReference type="PROSITE" id="PS50928">
    <property type="entry name" value="ABC_TM1"/>
    <property type="match status" value="1"/>
</dbReference>
<evidence type="ECO:0000256" key="6">
    <source>
        <dbReference type="ARBA" id="ARBA00023136"/>
    </source>
</evidence>
<dbReference type="InterPro" id="IPR035906">
    <property type="entry name" value="MetI-like_sf"/>
</dbReference>
<evidence type="ECO:0000313" key="11">
    <source>
        <dbReference type="Proteomes" id="UP001319861"/>
    </source>
</evidence>
<dbReference type="Proteomes" id="UP001319861">
    <property type="component" value="Chromosome"/>
</dbReference>